<proteinExistence type="predicted"/>
<keyword evidence="3" id="KW-1185">Reference proteome</keyword>
<accession>A0ABT0FBC0</accession>
<evidence type="ECO:0000256" key="1">
    <source>
        <dbReference type="SAM" id="MobiDB-lite"/>
    </source>
</evidence>
<reference evidence="2 3" key="1">
    <citation type="submission" date="2021-06" db="EMBL/GenBank/DDBJ databases">
        <title>Genome-based taxonomic framework of Microbacterium strains isolated from marine environment, the description of four new species and reclassification of four preexisting species.</title>
        <authorList>
            <person name="Lee S.D."/>
            <person name="Kim S.-M."/>
            <person name="Byeon Y.-S."/>
            <person name="Yang H.L."/>
            <person name="Kim I.S."/>
        </authorList>
    </citation>
    <scope>NUCLEOTIDE SEQUENCE [LARGE SCALE GENOMIC DNA]</scope>
    <source>
        <strain evidence="2 3">SSW1-49</strain>
    </source>
</reference>
<dbReference type="RefSeq" id="WP_247628793.1">
    <property type="nucleotide sequence ID" value="NZ_JAHWXN010000001.1"/>
</dbReference>
<organism evidence="2 3">
    <name type="scientific">Microbacterium croceum</name>
    <dbReference type="NCBI Taxonomy" id="2851645"/>
    <lineage>
        <taxon>Bacteria</taxon>
        <taxon>Bacillati</taxon>
        <taxon>Actinomycetota</taxon>
        <taxon>Actinomycetes</taxon>
        <taxon>Micrococcales</taxon>
        <taxon>Microbacteriaceae</taxon>
        <taxon>Microbacterium</taxon>
    </lineage>
</organism>
<protein>
    <submittedName>
        <fullName evidence="2">Uncharacterized protein</fullName>
    </submittedName>
</protein>
<dbReference type="Proteomes" id="UP001300096">
    <property type="component" value="Unassembled WGS sequence"/>
</dbReference>
<evidence type="ECO:0000313" key="2">
    <source>
        <dbReference type="EMBL" id="MCK2035365.1"/>
    </source>
</evidence>
<sequence>MYEHPYLSYQVTEFEREELVRAAERRRLLIERADQIVPRQVGAVRGAVRRMLGRTGTAADAVTARAAAGSSVERRPSGSCEPLTAR</sequence>
<dbReference type="EMBL" id="JAHWXN010000001">
    <property type="protein sequence ID" value="MCK2035365.1"/>
    <property type="molecule type" value="Genomic_DNA"/>
</dbReference>
<evidence type="ECO:0000313" key="3">
    <source>
        <dbReference type="Proteomes" id="UP001300096"/>
    </source>
</evidence>
<gene>
    <name evidence="2" type="ORF">KZC51_04370</name>
</gene>
<comment type="caution">
    <text evidence="2">The sequence shown here is derived from an EMBL/GenBank/DDBJ whole genome shotgun (WGS) entry which is preliminary data.</text>
</comment>
<feature type="region of interest" description="Disordered" evidence="1">
    <location>
        <begin position="65"/>
        <end position="86"/>
    </location>
</feature>
<name>A0ABT0FBC0_9MICO</name>